<sequence>MKIIDVIGYPLSVRLPPERQNTLGLGKLTKRDATIIKIVTDEGIIGWGEAHHARNPGAVAHIINTTMRDLVLGMDASQTTAIWDKVYKAQIGSHGMGAGSVIALSGIDMALWDIKGKAANMPLYKLLGGSQKPIPAYAGGGGALGFRTPEETVEEVGGFVEKGFRAVKLRLGQTNKQDIARISAVRERFPDLTILTDANTAYSLDDCRRVMPAMEELDVYWLEEPFPATNTKAYEIAATFSSTQLALGENSYTRFEFIPHLDSGNIRIFQPDVGKCGGVTEIMRIAACASTWNIAVHPHGGVTGLDLAAGIHVLASIENGGFFESSEGCNPLREGPFKNKPYEVGADGCVHPLEGPGIGLEVDEDFIKANPVIEGPGFV</sequence>
<dbReference type="SFLD" id="SFLDS00001">
    <property type="entry name" value="Enolase"/>
    <property type="match status" value="1"/>
</dbReference>
<dbReference type="PROSITE" id="PS00908">
    <property type="entry name" value="MR_MLE_1"/>
    <property type="match status" value="1"/>
</dbReference>
<gene>
    <name evidence="3" type="ORF">NVS89_18965</name>
</gene>
<dbReference type="InterPro" id="IPR018110">
    <property type="entry name" value="Mandel_Rmase/mucon_lact_enz_CS"/>
</dbReference>
<dbReference type="Pfam" id="PF13378">
    <property type="entry name" value="MR_MLE_C"/>
    <property type="match status" value="1"/>
</dbReference>
<dbReference type="PANTHER" id="PTHR48080">
    <property type="entry name" value="D-GALACTONATE DEHYDRATASE-RELATED"/>
    <property type="match status" value="1"/>
</dbReference>
<evidence type="ECO:0000313" key="4">
    <source>
        <dbReference type="Proteomes" id="UP001151088"/>
    </source>
</evidence>
<dbReference type="GO" id="GO:0000287">
    <property type="term" value="F:magnesium ion binding"/>
    <property type="evidence" value="ECO:0007669"/>
    <property type="project" value="UniProtKB-ARBA"/>
</dbReference>
<dbReference type="RefSeq" id="WP_258734325.1">
    <property type="nucleotide sequence ID" value="NZ_JANTHZ010000010.1"/>
</dbReference>
<dbReference type="SFLD" id="SFLDG00179">
    <property type="entry name" value="mandelate_racemase"/>
    <property type="match status" value="1"/>
</dbReference>
<dbReference type="EMBL" id="JANTHZ010000010">
    <property type="protein sequence ID" value="MCS0497172.1"/>
    <property type="molecule type" value="Genomic_DNA"/>
</dbReference>
<reference evidence="3" key="1">
    <citation type="submission" date="2022-08" db="EMBL/GenBank/DDBJ databases">
        <authorList>
            <person name="Li F."/>
        </authorList>
    </citation>
    <scope>NUCLEOTIDE SEQUENCE</scope>
    <source>
        <strain evidence="3">MQZ15Z-1</strain>
    </source>
</reference>
<protein>
    <submittedName>
        <fullName evidence="3">Mandelate racemase/muconate lactonizing enzyme family protein</fullName>
    </submittedName>
</protein>
<comment type="caution">
    <text evidence="3">The sequence shown here is derived from an EMBL/GenBank/DDBJ whole genome shotgun (WGS) entry which is preliminary data.</text>
</comment>
<dbReference type="PANTHER" id="PTHR48080:SF2">
    <property type="entry name" value="D-GALACTONATE DEHYDRATASE"/>
    <property type="match status" value="1"/>
</dbReference>
<dbReference type="InterPro" id="IPR013341">
    <property type="entry name" value="Mandelate_racemase_N_dom"/>
</dbReference>
<accession>A0A9X2PEC8</accession>
<dbReference type="SMART" id="SM00922">
    <property type="entry name" value="MR_MLE"/>
    <property type="match status" value="1"/>
</dbReference>
<dbReference type="AlphaFoldDB" id="A0A9X2PEC8"/>
<dbReference type="GO" id="GO:0016829">
    <property type="term" value="F:lyase activity"/>
    <property type="evidence" value="ECO:0007669"/>
    <property type="project" value="UniProtKB-KW"/>
</dbReference>
<dbReference type="InterPro" id="IPR034593">
    <property type="entry name" value="DgoD-like"/>
</dbReference>
<dbReference type="InterPro" id="IPR013342">
    <property type="entry name" value="Mandelate_racemase_C"/>
</dbReference>
<dbReference type="CDD" id="cd03316">
    <property type="entry name" value="MR_like"/>
    <property type="match status" value="1"/>
</dbReference>
<organism evidence="3 4">
    <name type="scientific">Ancylobacter mangrovi</name>
    <dbReference type="NCBI Taxonomy" id="2972472"/>
    <lineage>
        <taxon>Bacteria</taxon>
        <taxon>Pseudomonadati</taxon>
        <taxon>Pseudomonadota</taxon>
        <taxon>Alphaproteobacteria</taxon>
        <taxon>Hyphomicrobiales</taxon>
        <taxon>Xanthobacteraceae</taxon>
        <taxon>Ancylobacter</taxon>
    </lineage>
</organism>
<keyword evidence="4" id="KW-1185">Reference proteome</keyword>
<evidence type="ECO:0000313" key="3">
    <source>
        <dbReference type="EMBL" id="MCS0497172.1"/>
    </source>
</evidence>
<dbReference type="Pfam" id="PF02746">
    <property type="entry name" value="MR_MLE_N"/>
    <property type="match status" value="1"/>
</dbReference>
<dbReference type="PROSITE" id="PS00909">
    <property type="entry name" value="MR_MLE_2"/>
    <property type="match status" value="1"/>
</dbReference>
<evidence type="ECO:0000259" key="2">
    <source>
        <dbReference type="SMART" id="SM00922"/>
    </source>
</evidence>
<name>A0A9X2PEC8_9HYPH</name>
<dbReference type="GO" id="GO:0009063">
    <property type="term" value="P:amino acid catabolic process"/>
    <property type="evidence" value="ECO:0007669"/>
    <property type="project" value="InterPro"/>
</dbReference>
<dbReference type="SUPFAM" id="SSF54826">
    <property type="entry name" value="Enolase N-terminal domain-like"/>
    <property type="match status" value="1"/>
</dbReference>
<dbReference type="Gene3D" id="3.30.390.10">
    <property type="entry name" value="Enolase-like, N-terminal domain"/>
    <property type="match status" value="1"/>
</dbReference>
<proteinExistence type="predicted"/>
<feature type="domain" description="Mandelate racemase/muconate lactonizing enzyme C-terminal" evidence="2">
    <location>
        <begin position="149"/>
        <end position="244"/>
    </location>
</feature>
<dbReference type="Gene3D" id="3.20.20.120">
    <property type="entry name" value="Enolase-like C-terminal domain"/>
    <property type="match status" value="1"/>
</dbReference>
<keyword evidence="1" id="KW-0456">Lyase</keyword>
<dbReference type="InterPro" id="IPR029017">
    <property type="entry name" value="Enolase-like_N"/>
</dbReference>
<evidence type="ECO:0000256" key="1">
    <source>
        <dbReference type="ARBA" id="ARBA00023239"/>
    </source>
</evidence>
<dbReference type="SUPFAM" id="SSF51604">
    <property type="entry name" value="Enolase C-terminal domain-like"/>
    <property type="match status" value="1"/>
</dbReference>
<dbReference type="Proteomes" id="UP001151088">
    <property type="component" value="Unassembled WGS sequence"/>
</dbReference>
<dbReference type="InterPro" id="IPR029065">
    <property type="entry name" value="Enolase_C-like"/>
</dbReference>
<dbReference type="InterPro" id="IPR036849">
    <property type="entry name" value="Enolase-like_C_sf"/>
</dbReference>